<feature type="region of interest" description="Disordered" evidence="5">
    <location>
        <begin position="206"/>
        <end position="238"/>
    </location>
</feature>
<comment type="caution">
    <text evidence="7">The sequence shown here is derived from an EMBL/GenBank/DDBJ whole genome shotgun (WGS) entry which is preliminary data.</text>
</comment>
<dbReference type="AlphaFoldDB" id="A0A498IGQ7"/>
<dbReference type="PANTHER" id="PTHR46443">
    <property type="entry name" value="FCS-LIKE ZINC FINGER 8"/>
    <property type="match status" value="1"/>
</dbReference>
<name>A0A498IGQ7_MALDO</name>
<feature type="zinc finger region" description="FLZ-type" evidence="4">
    <location>
        <begin position="320"/>
        <end position="364"/>
    </location>
</feature>
<evidence type="ECO:0000256" key="1">
    <source>
        <dbReference type="ARBA" id="ARBA00009374"/>
    </source>
</evidence>
<evidence type="ECO:0000256" key="3">
    <source>
        <dbReference type="ARBA" id="ARBA00022771"/>
    </source>
</evidence>
<evidence type="ECO:0000259" key="6">
    <source>
        <dbReference type="PROSITE" id="PS51795"/>
    </source>
</evidence>
<evidence type="ECO:0000256" key="4">
    <source>
        <dbReference type="PROSITE-ProRule" id="PRU01131"/>
    </source>
</evidence>
<reference evidence="7 8" key="1">
    <citation type="submission" date="2018-10" db="EMBL/GenBank/DDBJ databases">
        <title>A high-quality apple genome assembly.</title>
        <authorList>
            <person name="Hu J."/>
        </authorList>
    </citation>
    <scope>NUCLEOTIDE SEQUENCE [LARGE SCALE GENOMIC DNA]</scope>
    <source>
        <strain evidence="8">cv. HFTH1</strain>
        <tissue evidence="7">Young leaf</tissue>
    </source>
</reference>
<feature type="compositionally biased region" description="Low complexity" evidence="5">
    <location>
        <begin position="208"/>
        <end position="224"/>
    </location>
</feature>
<evidence type="ECO:0000313" key="8">
    <source>
        <dbReference type="Proteomes" id="UP000290289"/>
    </source>
</evidence>
<dbReference type="EMBL" id="RDQH01000339">
    <property type="protein sequence ID" value="RXH80433.1"/>
    <property type="molecule type" value="Genomic_DNA"/>
</dbReference>
<dbReference type="InterPro" id="IPR044593">
    <property type="entry name" value="FLZ8/MARD1"/>
</dbReference>
<feature type="compositionally biased region" description="Polar residues" evidence="5">
    <location>
        <begin position="226"/>
        <end position="238"/>
    </location>
</feature>
<dbReference type="STRING" id="3750.A0A498IGQ7"/>
<dbReference type="InterPro" id="IPR007650">
    <property type="entry name" value="Zf-FLZ_dom"/>
</dbReference>
<sequence>MHVLSLEIWRSQSCGSRERENRFMESFLQFLVSGFFHLPFSNTAELKSLQLSAIFYSFKACEGFIFIGFFKNQSKQASELAPMAENGSLLSPREKHTKLTSSFFANPRLFTSFTSKAVSESDAVMSPTSILETKPFLGLRNPFWSESNTPRTPEPESRRIHWDKLDSKGIGLAIVDALNESDPKPSNPKTRMVIFGSQLKIQIPPLQPSVLSPSRSPKSSADFSTKTENSHLGSFSSVLSQSPEKKSLFESETMNSTRVFTSRLSVSEMELSEDYTCVISHGPNPKTTHIFDNCIVESSDGVPEFPPGRKSNGSSSLSESFLSFCDNCNKNLGHGKDIFMYRGEKAFCSRECRYQEMLLEEGVDKLEA</sequence>
<evidence type="ECO:0000256" key="2">
    <source>
        <dbReference type="ARBA" id="ARBA00022723"/>
    </source>
</evidence>
<feature type="domain" description="FLZ-type" evidence="6">
    <location>
        <begin position="320"/>
        <end position="364"/>
    </location>
</feature>
<dbReference type="PANTHER" id="PTHR46443:SF21">
    <property type="entry name" value="FCS-LIKE ZINC FINGER 8"/>
    <property type="match status" value="1"/>
</dbReference>
<proteinExistence type="inferred from homology"/>
<dbReference type="GO" id="GO:0008270">
    <property type="term" value="F:zinc ion binding"/>
    <property type="evidence" value="ECO:0007669"/>
    <property type="project" value="UniProtKB-KW"/>
</dbReference>
<keyword evidence="3" id="KW-0862">Zinc</keyword>
<dbReference type="PROSITE" id="PS51795">
    <property type="entry name" value="ZF_FLZ"/>
    <property type="match status" value="1"/>
</dbReference>
<comment type="similarity">
    <text evidence="1">Belongs to the FLZ family.</text>
</comment>
<protein>
    <recommendedName>
        <fullName evidence="6">FLZ-type domain-containing protein</fullName>
    </recommendedName>
</protein>
<keyword evidence="3" id="KW-0863">Zinc-finger</keyword>
<evidence type="ECO:0000256" key="5">
    <source>
        <dbReference type="SAM" id="MobiDB-lite"/>
    </source>
</evidence>
<dbReference type="Proteomes" id="UP000290289">
    <property type="component" value="Chromosome 13"/>
</dbReference>
<keyword evidence="8" id="KW-1185">Reference proteome</keyword>
<evidence type="ECO:0000313" key="7">
    <source>
        <dbReference type="EMBL" id="RXH80433.1"/>
    </source>
</evidence>
<dbReference type="Pfam" id="PF04570">
    <property type="entry name" value="zf-FLZ"/>
    <property type="match status" value="1"/>
</dbReference>
<keyword evidence="2" id="KW-0479">Metal-binding</keyword>
<organism evidence="7 8">
    <name type="scientific">Malus domestica</name>
    <name type="common">Apple</name>
    <name type="synonym">Pyrus malus</name>
    <dbReference type="NCBI Taxonomy" id="3750"/>
    <lineage>
        <taxon>Eukaryota</taxon>
        <taxon>Viridiplantae</taxon>
        <taxon>Streptophyta</taxon>
        <taxon>Embryophyta</taxon>
        <taxon>Tracheophyta</taxon>
        <taxon>Spermatophyta</taxon>
        <taxon>Magnoliopsida</taxon>
        <taxon>eudicotyledons</taxon>
        <taxon>Gunneridae</taxon>
        <taxon>Pentapetalae</taxon>
        <taxon>rosids</taxon>
        <taxon>fabids</taxon>
        <taxon>Rosales</taxon>
        <taxon>Rosaceae</taxon>
        <taxon>Amygdaloideae</taxon>
        <taxon>Maleae</taxon>
        <taxon>Malus</taxon>
    </lineage>
</organism>
<gene>
    <name evidence="7" type="ORF">DVH24_041580</name>
</gene>
<accession>A0A498IGQ7</accession>